<dbReference type="AlphaFoldDB" id="A0A834YMW9"/>
<protein>
    <recommendedName>
        <fullName evidence="1">F-box domain-containing protein</fullName>
    </recommendedName>
</protein>
<dbReference type="SMART" id="SM00256">
    <property type="entry name" value="FBOX"/>
    <property type="match status" value="1"/>
</dbReference>
<dbReference type="OMA" id="SSHMECK"/>
<dbReference type="OrthoDB" id="1918565at2759"/>
<dbReference type="InterPro" id="IPR001810">
    <property type="entry name" value="F-box_dom"/>
</dbReference>
<organism evidence="2 3">
    <name type="scientific">Tetracentron sinense</name>
    <name type="common">Spur-leaf</name>
    <dbReference type="NCBI Taxonomy" id="13715"/>
    <lineage>
        <taxon>Eukaryota</taxon>
        <taxon>Viridiplantae</taxon>
        <taxon>Streptophyta</taxon>
        <taxon>Embryophyta</taxon>
        <taxon>Tracheophyta</taxon>
        <taxon>Spermatophyta</taxon>
        <taxon>Magnoliopsida</taxon>
        <taxon>Trochodendrales</taxon>
        <taxon>Trochodendraceae</taxon>
        <taxon>Tetracentron</taxon>
    </lineage>
</organism>
<proteinExistence type="predicted"/>
<evidence type="ECO:0000259" key="1">
    <source>
        <dbReference type="PROSITE" id="PS50181"/>
    </source>
</evidence>
<dbReference type="Pfam" id="PF14299">
    <property type="entry name" value="PP2"/>
    <property type="match status" value="1"/>
</dbReference>
<reference evidence="2 3" key="1">
    <citation type="submission" date="2020-04" db="EMBL/GenBank/DDBJ databases">
        <title>Plant Genome Project.</title>
        <authorList>
            <person name="Zhang R.-G."/>
        </authorList>
    </citation>
    <scope>NUCLEOTIDE SEQUENCE [LARGE SCALE GENOMIC DNA]</scope>
    <source>
        <strain evidence="2">YNK0</strain>
        <tissue evidence="2">Leaf</tissue>
    </source>
</reference>
<feature type="domain" description="F-box" evidence="1">
    <location>
        <begin position="6"/>
        <end position="52"/>
    </location>
</feature>
<dbReference type="InterPro" id="IPR025886">
    <property type="entry name" value="PP2-like"/>
</dbReference>
<dbReference type="SUPFAM" id="SSF81383">
    <property type="entry name" value="F-box domain"/>
    <property type="match status" value="1"/>
</dbReference>
<dbReference type="PANTHER" id="PTHR32278:SF111">
    <property type="entry name" value="F-BOX PROTEIN PP2-B12-RELATED"/>
    <property type="match status" value="1"/>
</dbReference>
<dbReference type="InterPro" id="IPR036047">
    <property type="entry name" value="F-box-like_dom_sf"/>
</dbReference>
<dbReference type="Gene3D" id="1.20.1280.50">
    <property type="match status" value="1"/>
</dbReference>
<sequence>MEEGSSVDFYSLPEGCISNILSLTTPRDACRSSLVSSIFKSAADSDAVWEKFLPSDYQDIISRSVSPFPALFSSKKDLYLHLCNHTILIDEGKKSFALEKWSGRKCYMVAARELLIIWGDTPEYWRWISLPESRFSDVAELLDVFWLEIHGKMDTQMLSMKTTYAAYLVYKFTEDTYGLGPVEVSVKFVRGGGGGWHTVYMDSDGSLRRKHQIFQQTGQVRVSSSYTLSFPALAHLVQRKRQLPRERGDGWIEIEMGEFFNNRGEDGEVEMSLIEVKGGKSKSGLIIQGIELRPKESK</sequence>
<dbReference type="PANTHER" id="PTHR32278">
    <property type="entry name" value="F-BOX DOMAIN-CONTAINING PROTEIN"/>
    <property type="match status" value="1"/>
</dbReference>
<gene>
    <name evidence="2" type="ORF">HHK36_022379</name>
</gene>
<name>A0A834YMW9_TETSI</name>
<accession>A0A834YMW9</accession>
<keyword evidence="3" id="KW-1185">Reference proteome</keyword>
<dbReference type="CDD" id="cd22162">
    <property type="entry name" value="F-box_AtSKIP3-like"/>
    <property type="match status" value="1"/>
</dbReference>
<dbReference type="Pfam" id="PF00646">
    <property type="entry name" value="F-box"/>
    <property type="match status" value="1"/>
</dbReference>
<evidence type="ECO:0000313" key="2">
    <source>
        <dbReference type="EMBL" id="KAF8392039.1"/>
    </source>
</evidence>
<dbReference type="Proteomes" id="UP000655225">
    <property type="component" value="Unassembled WGS sequence"/>
</dbReference>
<evidence type="ECO:0000313" key="3">
    <source>
        <dbReference type="Proteomes" id="UP000655225"/>
    </source>
</evidence>
<comment type="caution">
    <text evidence="2">The sequence shown here is derived from an EMBL/GenBank/DDBJ whole genome shotgun (WGS) entry which is preliminary data.</text>
</comment>
<dbReference type="PROSITE" id="PS50181">
    <property type="entry name" value="FBOX"/>
    <property type="match status" value="1"/>
</dbReference>
<dbReference type="EMBL" id="JABCRI010000016">
    <property type="protein sequence ID" value="KAF8392039.1"/>
    <property type="molecule type" value="Genomic_DNA"/>
</dbReference>